<keyword evidence="4" id="KW-1015">Disulfide bond</keyword>
<evidence type="ECO:0000256" key="4">
    <source>
        <dbReference type="ARBA" id="ARBA00023157"/>
    </source>
</evidence>
<evidence type="ECO:0000256" key="1">
    <source>
        <dbReference type="ARBA" id="ARBA00022536"/>
    </source>
</evidence>
<dbReference type="InterPro" id="IPR049883">
    <property type="entry name" value="NOTCH1_EGF-like"/>
</dbReference>
<evidence type="ECO:0000256" key="2">
    <source>
        <dbReference type="ARBA" id="ARBA00022729"/>
    </source>
</evidence>
<proteinExistence type="predicted"/>
<dbReference type="SUPFAM" id="SSF57196">
    <property type="entry name" value="EGF/Laminin"/>
    <property type="match status" value="2"/>
</dbReference>
<dbReference type="InterPro" id="IPR052235">
    <property type="entry name" value="Nephronectin_domain"/>
</dbReference>
<dbReference type="InterPro" id="IPR001881">
    <property type="entry name" value="EGF-like_Ca-bd_dom"/>
</dbReference>
<protein>
    <recommendedName>
        <fullName evidence="7">EGF-like domain-containing protein</fullName>
    </recommendedName>
</protein>
<evidence type="ECO:0000256" key="6">
    <source>
        <dbReference type="PROSITE-ProRule" id="PRU00076"/>
    </source>
</evidence>
<dbReference type="VEuPathDB" id="VectorBase:BGLAX_036877"/>
<dbReference type="VEuPathDB" id="VectorBase:BGLB036481"/>
<evidence type="ECO:0000256" key="5">
    <source>
        <dbReference type="ARBA" id="ARBA00023180"/>
    </source>
</evidence>
<dbReference type="FunFam" id="2.10.25.10:FF:000017">
    <property type="entry name" value="latent-transforming growth factor beta-binding protein 4 isoform X1"/>
    <property type="match status" value="1"/>
</dbReference>
<accession>A0A2C9LYK3</accession>
<dbReference type="GO" id="GO:0005509">
    <property type="term" value="F:calcium ion binding"/>
    <property type="evidence" value="ECO:0007669"/>
    <property type="project" value="InterPro"/>
</dbReference>
<name>A0A2C9LYK3_BIOGL</name>
<gene>
    <name evidence="8" type="primary">106076403</name>
</gene>
<dbReference type="Pfam" id="PF07645">
    <property type="entry name" value="EGF_CA"/>
    <property type="match status" value="1"/>
</dbReference>
<keyword evidence="1 6" id="KW-0245">EGF-like domain</keyword>
<keyword evidence="2" id="KW-0732">Signal</keyword>
<dbReference type="SMART" id="SM00179">
    <property type="entry name" value="EGF_CA"/>
    <property type="match status" value="2"/>
</dbReference>
<dbReference type="CDD" id="cd00054">
    <property type="entry name" value="EGF_CA"/>
    <property type="match status" value="1"/>
</dbReference>
<sequence>FTPCINTTDCSFDCANINGTETCLCPKGRRLANNSKTCEDIDLCASTVCRFGCLETKGNTSFECVCAPGQVLDNDGVTCNNCSADRWGVNCSMPCNCPANTTERCDNVLGTCYCKTGWAGSQCNQDVDECTRSPSPCPTLSKCTNTIGAFTCLCEDGYILNLNSSICESKYTFIFGVICWEGLIRF</sequence>
<dbReference type="EnsemblMetazoa" id="BGLB036481-RA">
    <property type="protein sequence ID" value="BGLB036481-PA"/>
    <property type="gene ID" value="BGLB036481"/>
</dbReference>
<dbReference type="InterPro" id="IPR000742">
    <property type="entry name" value="EGF"/>
</dbReference>
<dbReference type="Gene3D" id="2.10.25.10">
    <property type="entry name" value="Laminin"/>
    <property type="match status" value="3"/>
</dbReference>
<evidence type="ECO:0000313" key="8">
    <source>
        <dbReference type="EnsemblMetazoa" id="BGLB036481-PA"/>
    </source>
</evidence>
<evidence type="ECO:0000313" key="9">
    <source>
        <dbReference type="Proteomes" id="UP000076420"/>
    </source>
</evidence>
<dbReference type="PANTHER" id="PTHR24050">
    <property type="entry name" value="PA14 DOMAIN-CONTAINING PROTEIN"/>
    <property type="match status" value="1"/>
</dbReference>
<dbReference type="PROSITE" id="PS01186">
    <property type="entry name" value="EGF_2"/>
    <property type="match status" value="1"/>
</dbReference>
<dbReference type="SMART" id="SM00181">
    <property type="entry name" value="EGF"/>
    <property type="match status" value="4"/>
</dbReference>
<evidence type="ECO:0000256" key="3">
    <source>
        <dbReference type="ARBA" id="ARBA00022737"/>
    </source>
</evidence>
<dbReference type="PROSITE" id="PS50026">
    <property type="entry name" value="EGF_3"/>
    <property type="match status" value="1"/>
</dbReference>
<evidence type="ECO:0000259" key="7">
    <source>
        <dbReference type="PROSITE" id="PS50026"/>
    </source>
</evidence>
<dbReference type="PROSITE" id="PS00010">
    <property type="entry name" value="ASX_HYDROXYL"/>
    <property type="match status" value="1"/>
</dbReference>
<feature type="domain" description="EGF-like" evidence="7">
    <location>
        <begin position="126"/>
        <end position="168"/>
    </location>
</feature>
<comment type="caution">
    <text evidence="6">Lacks conserved residue(s) required for the propagation of feature annotation.</text>
</comment>
<dbReference type="KEGG" id="bgt:106076403"/>
<dbReference type="PANTHER" id="PTHR24050:SF28">
    <property type="entry name" value="UROMODULIN-LIKE"/>
    <property type="match status" value="1"/>
</dbReference>
<dbReference type="AlphaFoldDB" id="A0A2C9LYK3"/>
<dbReference type="InterPro" id="IPR000152">
    <property type="entry name" value="EGF-type_Asp/Asn_hydroxyl_site"/>
</dbReference>
<keyword evidence="3" id="KW-0677">Repeat</keyword>
<dbReference type="STRING" id="6526.A0A2C9LYK3"/>
<keyword evidence="5" id="KW-0325">Glycoprotein</keyword>
<dbReference type="PROSITE" id="PS01187">
    <property type="entry name" value="EGF_CA"/>
    <property type="match status" value="1"/>
</dbReference>
<dbReference type="InterPro" id="IPR018097">
    <property type="entry name" value="EGF_Ca-bd_CS"/>
</dbReference>
<reference evidence="8" key="1">
    <citation type="submission" date="2020-05" db="UniProtKB">
        <authorList>
            <consortium name="EnsemblMetazoa"/>
        </authorList>
    </citation>
    <scope>IDENTIFICATION</scope>
    <source>
        <strain evidence="8">BB02</strain>
    </source>
</reference>
<dbReference type="Proteomes" id="UP000076420">
    <property type="component" value="Unassembled WGS sequence"/>
</dbReference>
<organism evidence="8 9">
    <name type="scientific">Biomphalaria glabrata</name>
    <name type="common">Bloodfluke planorb</name>
    <name type="synonym">Freshwater snail</name>
    <dbReference type="NCBI Taxonomy" id="6526"/>
    <lineage>
        <taxon>Eukaryota</taxon>
        <taxon>Metazoa</taxon>
        <taxon>Spiralia</taxon>
        <taxon>Lophotrochozoa</taxon>
        <taxon>Mollusca</taxon>
        <taxon>Gastropoda</taxon>
        <taxon>Heterobranchia</taxon>
        <taxon>Euthyneura</taxon>
        <taxon>Panpulmonata</taxon>
        <taxon>Hygrophila</taxon>
        <taxon>Lymnaeoidea</taxon>
        <taxon>Planorbidae</taxon>
        <taxon>Biomphalaria</taxon>
    </lineage>
</organism>